<keyword evidence="2" id="KW-0472">Membrane</keyword>
<dbReference type="EMBL" id="CAJVCH010072778">
    <property type="protein sequence ID" value="CAG7720693.1"/>
    <property type="molecule type" value="Genomic_DNA"/>
</dbReference>
<feature type="transmembrane region" description="Helical" evidence="2">
    <location>
        <begin position="87"/>
        <end position="109"/>
    </location>
</feature>
<reference evidence="3" key="1">
    <citation type="submission" date="2021-06" db="EMBL/GenBank/DDBJ databases">
        <authorList>
            <person name="Hodson N. C."/>
            <person name="Mongue J. A."/>
            <person name="Jaron S. K."/>
        </authorList>
    </citation>
    <scope>NUCLEOTIDE SEQUENCE</scope>
</reference>
<keyword evidence="2" id="KW-1133">Transmembrane helix</keyword>
<keyword evidence="1" id="KW-0175">Coiled coil</keyword>
<organism evidence="3 4">
    <name type="scientific">Allacma fusca</name>
    <dbReference type="NCBI Taxonomy" id="39272"/>
    <lineage>
        <taxon>Eukaryota</taxon>
        <taxon>Metazoa</taxon>
        <taxon>Ecdysozoa</taxon>
        <taxon>Arthropoda</taxon>
        <taxon>Hexapoda</taxon>
        <taxon>Collembola</taxon>
        <taxon>Symphypleona</taxon>
        <taxon>Sminthuridae</taxon>
        <taxon>Allacma</taxon>
    </lineage>
</organism>
<evidence type="ECO:0000256" key="2">
    <source>
        <dbReference type="SAM" id="Phobius"/>
    </source>
</evidence>
<feature type="transmembrane region" description="Helical" evidence="2">
    <location>
        <begin position="121"/>
        <end position="138"/>
    </location>
</feature>
<feature type="transmembrane region" description="Helical" evidence="2">
    <location>
        <begin position="54"/>
        <end position="75"/>
    </location>
</feature>
<dbReference type="Proteomes" id="UP000708208">
    <property type="component" value="Unassembled WGS sequence"/>
</dbReference>
<evidence type="ECO:0000256" key="1">
    <source>
        <dbReference type="SAM" id="Coils"/>
    </source>
</evidence>
<proteinExistence type="predicted"/>
<accession>A0A8J2NTN3</accession>
<keyword evidence="4" id="KW-1185">Reference proteome</keyword>
<protein>
    <submittedName>
        <fullName evidence="3">Uncharacterized protein</fullName>
    </submittedName>
</protein>
<evidence type="ECO:0000313" key="4">
    <source>
        <dbReference type="Proteomes" id="UP000708208"/>
    </source>
</evidence>
<name>A0A8J2NTN3_9HEXA</name>
<feature type="transmembrane region" description="Helical" evidence="2">
    <location>
        <begin position="20"/>
        <end position="39"/>
    </location>
</feature>
<keyword evidence="2" id="KW-0812">Transmembrane</keyword>
<feature type="coiled-coil region" evidence="1">
    <location>
        <begin position="135"/>
        <end position="162"/>
    </location>
</feature>
<sequence>MAERYWKNINLGSNRNTRIIGCLEIIRSVAGIVLTVLAMNTPNFDAQSQGPKKSAISIVIVILWVTSFGMAIVLLRGSYNNSPGRLDAWITVTAIVSILLVIGGTLQFLYSHSGVQRDTCLLLTFLSFPITLCFMKVVNDNKKELEALIDDEEVKAESQDSKMCTRF</sequence>
<dbReference type="AlphaFoldDB" id="A0A8J2NTN3"/>
<gene>
    <name evidence="3" type="ORF">AFUS01_LOCUS9959</name>
</gene>
<evidence type="ECO:0000313" key="3">
    <source>
        <dbReference type="EMBL" id="CAG7720693.1"/>
    </source>
</evidence>
<comment type="caution">
    <text evidence="3">The sequence shown here is derived from an EMBL/GenBank/DDBJ whole genome shotgun (WGS) entry which is preliminary data.</text>
</comment>